<comment type="caution">
    <text evidence="12">The sequence shown here is derived from an EMBL/GenBank/DDBJ whole genome shotgun (WGS) entry which is preliminary data.</text>
</comment>
<keyword evidence="3" id="KW-0963">Cytoplasm</keyword>
<protein>
    <recommendedName>
        <fullName evidence="9">Ascorbate-specific PTS system EIIA component</fullName>
    </recommendedName>
    <alternativeName>
        <fullName evidence="10">Ascorbate-specific phosphotransferase enzyme IIA component</fullName>
    </alternativeName>
</protein>
<evidence type="ECO:0000256" key="1">
    <source>
        <dbReference type="ARBA" id="ARBA00004496"/>
    </source>
</evidence>
<feature type="domain" description="PTS EIIA type-2" evidence="11">
    <location>
        <begin position="6"/>
        <end position="143"/>
    </location>
</feature>
<evidence type="ECO:0000313" key="12">
    <source>
        <dbReference type="EMBL" id="GAA3011352.1"/>
    </source>
</evidence>
<dbReference type="Proteomes" id="UP001501577">
    <property type="component" value="Unassembled WGS sequence"/>
</dbReference>
<evidence type="ECO:0000256" key="4">
    <source>
        <dbReference type="ARBA" id="ARBA00022553"/>
    </source>
</evidence>
<dbReference type="PANTHER" id="PTHR36203">
    <property type="entry name" value="ASCORBATE-SPECIFIC PTS SYSTEM EIIA COMPONENT"/>
    <property type="match status" value="1"/>
</dbReference>
<name>A0ABN3Y194_9ENTE</name>
<evidence type="ECO:0000256" key="9">
    <source>
        <dbReference type="ARBA" id="ARBA00041175"/>
    </source>
</evidence>
<dbReference type="PROSITE" id="PS51094">
    <property type="entry name" value="PTS_EIIA_TYPE_2"/>
    <property type="match status" value="1"/>
</dbReference>
<gene>
    <name evidence="12" type="ORF">GCM10019998_04420</name>
</gene>
<keyword evidence="7" id="KW-0418">Kinase</keyword>
<dbReference type="PANTHER" id="PTHR36203:SF1">
    <property type="entry name" value="ASCORBATE-SPECIFIC PTS SYSTEM EIIA COMPONENT"/>
    <property type="match status" value="1"/>
</dbReference>
<evidence type="ECO:0000256" key="7">
    <source>
        <dbReference type="ARBA" id="ARBA00022777"/>
    </source>
</evidence>
<evidence type="ECO:0000256" key="10">
    <source>
        <dbReference type="ARBA" id="ARBA00042072"/>
    </source>
</evidence>
<dbReference type="EMBL" id="BAAAXQ010000013">
    <property type="protein sequence ID" value="GAA3011352.1"/>
    <property type="molecule type" value="Genomic_DNA"/>
</dbReference>
<dbReference type="InterPro" id="IPR002178">
    <property type="entry name" value="PTS_EIIA_type-2_dom"/>
</dbReference>
<evidence type="ECO:0000256" key="5">
    <source>
        <dbReference type="ARBA" id="ARBA00022679"/>
    </source>
</evidence>
<dbReference type="RefSeq" id="WP_068708141.1">
    <property type="nucleotide sequence ID" value="NZ_BAAAXQ010000013.1"/>
</dbReference>
<dbReference type="SUPFAM" id="SSF55804">
    <property type="entry name" value="Phoshotransferase/anion transport protein"/>
    <property type="match status" value="1"/>
</dbReference>
<organism evidence="12 13">
    <name type="scientific">Tetragenococcus solitarius</name>
    <dbReference type="NCBI Taxonomy" id="71453"/>
    <lineage>
        <taxon>Bacteria</taxon>
        <taxon>Bacillati</taxon>
        <taxon>Bacillota</taxon>
        <taxon>Bacilli</taxon>
        <taxon>Lactobacillales</taxon>
        <taxon>Enterococcaceae</taxon>
        <taxon>Tetragenococcus</taxon>
    </lineage>
</organism>
<keyword evidence="13" id="KW-1185">Reference proteome</keyword>
<dbReference type="Pfam" id="PF00359">
    <property type="entry name" value="PTS_EIIA_2"/>
    <property type="match status" value="1"/>
</dbReference>
<evidence type="ECO:0000256" key="2">
    <source>
        <dbReference type="ARBA" id="ARBA00022448"/>
    </source>
</evidence>
<keyword evidence="4" id="KW-0597">Phosphoprotein</keyword>
<proteinExistence type="predicted"/>
<keyword evidence="6" id="KW-0598">Phosphotransferase system</keyword>
<dbReference type="InterPro" id="IPR016152">
    <property type="entry name" value="PTrfase/Anion_transptr"/>
</dbReference>
<evidence type="ECO:0000256" key="6">
    <source>
        <dbReference type="ARBA" id="ARBA00022683"/>
    </source>
</evidence>
<evidence type="ECO:0000259" key="11">
    <source>
        <dbReference type="PROSITE" id="PS51094"/>
    </source>
</evidence>
<keyword evidence="2" id="KW-0813">Transport</keyword>
<dbReference type="Gene3D" id="3.40.930.10">
    <property type="entry name" value="Mannitol-specific EII, Chain A"/>
    <property type="match status" value="1"/>
</dbReference>
<comment type="subcellular location">
    <subcellularLocation>
        <location evidence="1">Cytoplasm</location>
    </subcellularLocation>
</comment>
<accession>A0ABN3Y194</accession>
<evidence type="ECO:0000256" key="3">
    <source>
        <dbReference type="ARBA" id="ARBA00022490"/>
    </source>
</evidence>
<evidence type="ECO:0000256" key="8">
    <source>
        <dbReference type="ARBA" id="ARBA00037387"/>
    </source>
</evidence>
<comment type="function">
    <text evidence="8">The phosphoenolpyruvate-dependent sugar phosphotransferase system (sugar PTS), a major carbohydrate active transport system, catalyzes the phosphorylation of incoming sugar substrates concomitantly with their translocation across the cell membrane. The enzyme II UlaABC PTS system is involved in ascorbate transport.</text>
</comment>
<evidence type="ECO:0000313" key="13">
    <source>
        <dbReference type="Proteomes" id="UP001501577"/>
    </source>
</evidence>
<reference evidence="12 13" key="1">
    <citation type="journal article" date="2019" name="Int. J. Syst. Evol. Microbiol.">
        <title>The Global Catalogue of Microorganisms (GCM) 10K type strain sequencing project: providing services to taxonomists for standard genome sequencing and annotation.</title>
        <authorList>
            <consortium name="The Broad Institute Genomics Platform"/>
            <consortium name="The Broad Institute Genome Sequencing Center for Infectious Disease"/>
            <person name="Wu L."/>
            <person name="Ma J."/>
        </authorList>
    </citation>
    <scope>NUCLEOTIDE SEQUENCE [LARGE SCALE GENOMIC DNA]</scope>
    <source>
        <strain evidence="12 13">JCM 8736</strain>
    </source>
</reference>
<keyword evidence="5" id="KW-0808">Transferase</keyword>
<sequence>MNELKQLLPENHIKVVESVNNWQEAVKLASEPLEREKLITQTYVGNMIESVDNHGPYMVLADYFALMHAQPGKGVKKQSMSLLITKEAIDLEGKPVKIFLILAAKDSQSHLKSLQEIMEVFMDEQKYQVILSGDKSKIIKLFK</sequence>
<dbReference type="InterPro" id="IPR051351">
    <property type="entry name" value="Ascorbate-PTS_EIIA_comp"/>
</dbReference>